<evidence type="ECO:0000313" key="2">
    <source>
        <dbReference type="EMBL" id="KKM58823.1"/>
    </source>
</evidence>
<evidence type="ECO:0000256" key="1">
    <source>
        <dbReference type="SAM" id="MobiDB-lite"/>
    </source>
</evidence>
<protein>
    <submittedName>
        <fullName evidence="2">Uncharacterized protein</fullName>
    </submittedName>
</protein>
<proteinExistence type="predicted"/>
<dbReference type="EMBL" id="LAZR01011810">
    <property type="protein sequence ID" value="KKM58823.1"/>
    <property type="molecule type" value="Genomic_DNA"/>
</dbReference>
<reference evidence="2" key="1">
    <citation type="journal article" date="2015" name="Nature">
        <title>Complex archaea that bridge the gap between prokaryotes and eukaryotes.</title>
        <authorList>
            <person name="Spang A."/>
            <person name="Saw J.H."/>
            <person name="Jorgensen S.L."/>
            <person name="Zaremba-Niedzwiedzka K."/>
            <person name="Martijn J."/>
            <person name="Lind A.E."/>
            <person name="van Eijk R."/>
            <person name="Schleper C."/>
            <person name="Guy L."/>
            <person name="Ettema T.J."/>
        </authorList>
    </citation>
    <scope>NUCLEOTIDE SEQUENCE</scope>
</reference>
<feature type="region of interest" description="Disordered" evidence="1">
    <location>
        <begin position="626"/>
        <end position="651"/>
    </location>
</feature>
<feature type="non-terminal residue" evidence="2">
    <location>
        <position position="651"/>
    </location>
</feature>
<comment type="caution">
    <text evidence="2">The sequence shown here is derived from an EMBL/GenBank/DDBJ whole genome shotgun (WGS) entry which is preliminary data.</text>
</comment>
<sequence length="651" mass="73027">MKRKRLVSKTALDLSRALGRLVHKRLESMPVPEGNPHVHVRLHRLARGIGRLAERLRAIPADAVRQIAVSKKWCVRWRQECLTQFNQAQDALVMEFGRRSGKTEMQEAEVERLRKGGADVAVISSVGAGAGVSEEQTRALLKGVERSIDEKWTQLASGEHEWKEEPDCALCAVCISLCGGGGDSRKKCEVCVLPVQEKVCFDEGHPYDMWSHAVKHARLFPVSLVSWRVASKAPNIRAAAQKVLDLLREKRGELRAQLAGPTEGEKRVRAMSTELLERNLPAVALANGQWHAMAKGLLEKKPDCPMCKMLYSVSDCRSKCTLFEYAHTWSARMPLAQNKCGPEYVYWVHVMDGAGDNLHDPAVMAAAGEMAELLDRLHVVIKDELKKRAKDLATEWHEFKLKERVRLKWGSEGVVVGGDGLFVTVKPNERDNLVYITPGDLERVTEEPALWNDEFNVGDRLKHVTDGKGTVVDARYSRVRIRLDNGRWISCFCAERLSRVQEWHGFEEGEKVIDAHHGDCTVVGPDVRSEEGDKGVFVTYRDSHGALTRVAAWLFNLSRPHPAEPDNLCSTCARHDHNDSRYDDSCFQGYFPAPHCDAWVQRVPAEDRRCRTCAYWPKGGPPNGYDKGTKGSIQCDANLPPEDDMLMSPHA</sequence>
<gene>
    <name evidence="2" type="ORF">LCGC14_1548830</name>
</gene>
<name>A0A0F9JBX5_9ZZZZ</name>
<organism evidence="2">
    <name type="scientific">marine sediment metagenome</name>
    <dbReference type="NCBI Taxonomy" id="412755"/>
    <lineage>
        <taxon>unclassified sequences</taxon>
        <taxon>metagenomes</taxon>
        <taxon>ecological metagenomes</taxon>
    </lineage>
</organism>
<dbReference type="AlphaFoldDB" id="A0A0F9JBX5"/>
<accession>A0A0F9JBX5</accession>